<name>A0A164IEY8_9CRUS</name>
<dbReference type="InterPro" id="IPR004291">
    <property type="entry name" value="Transposase_IS66_central"/>
</dbReference>
<evidence type="ECO:0000259" key="2">
    <source>
        <dbReference type="Pfam" id="PF03050"/>
    </source>
</evidence>
<feature type="compositionally biased region" description="Basic residues" evidence="1">
    <location>
        <begin position="16"/>
        <end position="25"/>
    </location>
</feature>
<protein>
    <recommendedName>
        <fullName evidence="2">Transposase IS66 central domain-containing protein</fullName>
    </recommendedName>
</protein>
<dbReference type="PANTHER" id="PTHR33678:SF1">
    <property type="entry name" value="BLL1576 PROTEIN"/>
    <property type="match status" value="1"/>
</dbReference>
<organism evidence="3 4">
    <name type="scientific">Daphnia magna</name>
    <dbReference type="NCBI Taxonomy" id="35525"/>
    <lineage>
        <taxon>Eukaryota</taxon>
        <taxon>Metazoa</taxon>
        <taxon>Ecdysozoa</taxon>
        <taxon>Arthropoda</taxon>
        <taxon>Crustacea</taxon>
        <taxon>Branchiopoda</taxon>
        <taxon>Diplostraca</taxon>
        <taxon>Cladocera</taxon>
        <taxon>Anomopoda</taxon>
        <taxon>Daphniidae</taxon>
        <taxon>Daphnia</taxon>
    </lineage>
</organism>
<evidence type="ECO:0000313" key="4">
    <source>
        <dbReference type="Proteomes" id="UP000076858"/>
    </source>
</evidence>
<reference evidence="3 4" key="1">
    <citation type="submission" date="2016-03" db="EMBL/GenBank/DDBJ databases">
        <title>EvidentialGene: Evidence-directed Construction of Genes on Genomes.</title>
        <authorList>
            <person name="Gilbert D.G."/>
            <person name="Choi J.-H."/>
            <person name="Mockaitis K."/>
            <person name="Colbourne J."/>
            <person name="Pfrender M."/>
        </authorList>
    </citation>
    <scope>NUCLEOTIDE SEQUENCE [LARGE SCALE GENOMIC DNA]</scope>
    <source>
        <strain evidence="3 4">Xinb3</strain>
        <tissue evidence="3">Complete organism</tissue>
    </source>
</reference>
<keyword evidence="4" id="KW-1185">Reference proteome</keyword>
<evidence type="ECO:0000256" key="1">
    <source>
        <dbReference type="SAM" id="MobiDB-lite"/>
    </source>
</evidence>
<accession>A0A164IEY8</accession>
<dbReference type="EMBL" id="LRGB01007418">
    <property type="protein sequence ID" value="KZS01187.1"/>
    <property type="molecule type" value="Genomic_DNA"/>
</dbReference>
<proteinExistence type="predicted"/>
<comment type="caution">
    <text evidence="3">The sequence shown here is derived from an EMBL/GenBank/DDBJ whole genome shotgun (WGS) entry which is preliminary data.</text>
</comment>
<dbReference type="Proteomes" id="UP000076858">
    <property type="component" value="Unassembled WGS sequence"/>
</dbReference>
<sequence length="238" mass="26691">MGLRLLPDLGASGGRAPRHRQRHPHTGFAGQVLINKFADHLPLYRQEAIFGRAGVLIPRSTLAQWVGSCGVELQPLVDALKRDILSRGVVHADETPVQMLKPGKGKTHRAYLWAYAAGVHEDIKAVVYDFCESRAGANAKAFLDEWRGSLVVDDFSGYKQLMGDAQEQITEVGCWAHARRKFHDLQLANQSQIAEQAVRQIAQIYAVEREAKELSADDRLRVRQEKSQPLVQTLHEWL</sequence>
<gene>
    <name evidence="3" type="ORF">APZ42_002230</name>
</gene>
<dbReference type="AlphaFoldDB" id="A0A164IEY8"/>
<dbReference type="NCBIfam" id="NF033517">
    <property type="entry name" value="transpos_IS66"/>
    <property type="match status" value="1"/>
</dbReference>
<feature type="region of interest" description="Disordered" evidence="1">
    <location>
        <begin position="1"/>
        <end position="25"/>
    </location>
</feature>
<dbReference type="InterPro" id="IPR052344">
    <property type="entry name" value="Transposase-related"/>
</dbReference>
<dbReference type="Pfam" id="PF03050">
    <property type="entry name" value="DDE_Tnp_IS66"/>
    <property type="match status" value="1"/>
</dbReference>
<dbReference type="PANTHER" id="PTHR33678">
    <property type="entry name" value="BLL1576 PROTEIN"/>
    <property type="match status" value="1"/>
</dbReference>
<evidence type="ECO:0000313" key="3">
    <source>
        <dbReference type="EMBL" id="KZS01187.1"/>
    </source>
</evidence>
<feature type="domain" description="Transposase IS66 central" evidence="2">
    <location>
        <begin position="26"/>
        <end position="238"/>
    </location>
</feature>
<feature type="non-terminal residue" evidence="3">
    <location>
        <position position="238"/>
    </location>
</feature>